<evidence type="ECO:0008006" key="11">
    <source>
        <dbReference type="Google" id="ProtNLM"/>
    </source>
</evidence>
<dbReference type="Pfam" id="PF25060">
    <property type="entry name" value="ARM_TT21_2nd"/>
    <property type="match status" value="1"/>
</dbReference>
<dbReference type="InterPro" id="IPR013105">
    <property type="entry name" value="TPR_2"/>
</dbReference>
<evidence type="ECO:0000259" key="6">
    <source>
        <dbReference type="Pfam" id="PF25060"/>
    </source>
</evidence>
<dbReference type="Pfam" id="PF25063">
    <property type="entry name" value="ARM_TT21_C"/>
    <property type="match status" value="1"/>
</dbReference>
<evidence type="ECO:0000256" key="1">
    <source>
        <dbReference type="ARBA" id="ARBA00010935"/>
    </source>
</evidence>
<dbReference type="EMBL" id="JABSTV010001251">
    <property type="protein sequence ID" value="KAH7951530.1"/>
    <property type="molecule type" value="Genomic_DNA"/>
</dbReference>
<dbReference type="InterPro" id="IPR019734">
    <property type="entry name" value="TPR_rpt"/>
</dbReference>
<keyword evidence="2" id="KW-0677">Repeat</keyword>
<gene>
    <name evidence="9" type="ORF">HPB52_010277</name>
</gene>
<feature type="domain" description="Tetratricopeptide repeat protein 21A/21B fifth ARM repeats" evidence="8">
    <location>
        <begin position="633"/>
        <end position="748"/>
    </location>
</feature>
<dbReference type="InterPro" id="IPR040364">
    <property type="entry name" value="TTC21A/TTC21B"/>
</dbReference>
<feature type="domain" description="Tetratricopeptide repeat protein 21A/21B C-terminal ARM" evidence="7">
    <location>
        <begin position="782"/>
        <end position="949"/>
    </location>
</feature>
<dbReference type="FunFam" id="1.25.40.10:FF:000219">
    <property type="entry name" value="Tetratricopeptide repeat domain 21B"/>
    <property type="match status" value="1"/>
</dbReference>
<dbReference type="GO" id="GO:0035721">
    <property type="term" value="P:intraciliary retrograde transport"/>
    <property type="evidence" value="ECO:0007669"/>
    <property type="project" value="TreeGrafter"/>
</dbReference>
<feature type="repeat" description="TPR" evidence="4">
    <location>
        <begin position="547"/>
        <end position="580"/>
    </location>
</feature>
<dbReference type="InterPro" id="IPR056835">
    <property type="entry name" value="ARM_TT21_5th"/>
</dbReference>
<comment type="caution">
    <text evidence="9">The sequence shown here is derived from an EMBL/GenBank/DDBJ whole genome shotgun (WGS) entry which is preliminary data.</text>
</comment>
<proteinExistence type="inferred from homology"/>
<evidence type="ECO:0000313" key="9">
    <source>
        <dbReference type="EMBL" id="KAH7951530.1"/>
    </source>
</evidence>
<dbReference type="Proteomes" id="UP000821837">
    <property type="component" value="Chromosome 5"/>
</dbReference>
<dbReference type="InterPro" id="IPR011990">
    <property type="entry name" value="TPR-like_helical_dom_sf"/>
</dbReference>
<evidence type="ECO:0000256" key="4">
    <source>
        <dbReference type="PROSITE-ProRule" id="PRU00339"/>
    </source>
</evidence>
<dbReference type="InterPro" id="IPR056834">
    <property type="entry name" value="ARM_TT21_C"/>
</dbReference>
<keyword evidence="3 4" id="KW-0802">TPR repeat</keyword>
<dbReference type="Pfam" id="PF07719">
    <property type="entry name" value="TPR_2"/>
    <property type="match status" value="1"/>
</dbReference>
<dbReference type="GO" id="GO:0005929">
    <property type="term" value="C:cilium"/>
    <property type="evidence" value="ECO:0007669"/>
    <property type="project" value="GOC"/>
</dbReference>
<dbReference type="VEuPathDB" id="VectorBase:RSAN_043488"/>
<evidence type="ECO:0000256" key="2">
    <source>
        <dbReference type="ARBA" id="ARBA00022737"/>
    </source>
</evidence>
<feature type="domain" description="Tetratricopeptide repeat protein 21A/21B second ARM" evidence="6">
    <location>
        <begin position="289"/>
        <end position="367"/>
    </location>
</feature>
<dbReference type="GO" id="GO:0061512">
    <property type="term" value="P:protein localization to cilium"/>
    <property type="evidence" value="ECO:0007669"/>
    <property type="project" value="TreeGrafter"/>
</dbReference>
<protein>
    <recommendedName>
        <fullName evidence="11">Tetratricopeptide repeat protein 21B</fullName>
    </recommendedName>
</protein>
<dbReference type="InterPro" id="IPR056832">
    <property type="entry name" value="ARM_TT21_2nd"/>
</dbReference>
<dbReference type="VEuPathDB" id="VectorBase:RSAN_032803"/>
<dbReference type="PROSITE" id="PS50005">
    <property type="entry name" value="TPR"/>
    <property type="match status" value="2"/>
</dbReference>
<dbReference type="PANTHER" id="PTHR14699:SF0">
    <property type="entry name" value="TETRATRICOPEPTIDE REPEAT PROTEIN 21 HOMOLOG"/>
    <property type="match status" value="1"/>
</dbReference>
<keyword evidence="10" id="KW-1185">Reference proteome</keyword>
<evidence type="ECO:0000256" key="5">
    <source>
        <dbReference type="SAM" id="MobiDB-lite"/>
    </source>
</evidence>
<feature type="repeat" description="TPR" evidence="4">
    <location>
        <begin position="911"/>
        <end position="944"/>
    </location>
</feature>
<dbReference type="SUPFAM" id="SSF48452">
    <property type="entry name" value="TPR-like"/>
    <property type="match status" value="3"/>
</dbReference>
<dbReference type="SMART" id="SM00028">
    <property type="entry name" value="TPR"/>
    <property type="match status" value="7"/>
</dbReference>
<dbReference type="AlphaFoldDB" id="A0A9D4PTN3"/>
<evidence type="ECO:0000313" key="10">
    <source>
        <dbReference type="Proteomes" id="UP000821837"/>
    </source>
</evidence>
<dbReference type="Gene3D" id="1.25.40.10">
    <property type="entry name" value="Tetratricopeptide repeat domain"/>
    <property type="match status" value="4"/>
</dbReference>
<reference evidence="9" key="1">
    <citation type="journal article" date="2020" name="Cell">
        <title>Large-Scale Comparative Analyses of Tick Genomes Elucidate Their Genetic Diversity and Vector Capacities.</title>
        <authorList>
            <consortium name="Tick Genome and Microbiome Consortium (TIGMIC)"/>
            <person name="Jia N."/>
            <person name="Wang J."/>
            <person name="Shi W."/>
            <person name="Du L."/>
            <person name="Sun Y."/>
            <person name="Zhan W."/>
            <person name="Jiang J.F."/>
            <person name="Wang Q."/>
            <person name="Zhang B."/>
            <person name="Ji P."/>
            <person name="Bell-Sakyi L."/>
            <person name="Cui X.M."/>
            <person name="Yuan T.T."/>
            <person name="Jiang B.G."/>
            <person name="Yang W.F."/>
            <person name="Lam T.T."/>
            <person name="Chang Q.C."/>
            <person name="Ding S.J."/>
            <person name="Wang X.J."/>
            <person name="Zhu J.G."/>
            <person name="Ruan X.D."/>
            <person name="Zhao L."/>
            <person name="Wei J.T."/>
            <person name="Ye R.Z."/>
            <person name="Que T.C."/>
            <person name="Du C.H."/>
            <person name="Zhou Y.H."/>
            <person name="Cheng J.X."/>
            <person name="Dai P.F."/>
            <person name="Guo W.B."/>
            <person name="Han X.H."/>
            <person name="Huang E.J."/>
            <person name="Li L.F."/>
            <person name="Wei W."/>
            <person name="Gao Y.C."/>
            <person name="Liu J.Z."/>
            <person name="Shao H.Z."/>
            <person name="Wang X."/>
            <person name="Wang C.C."/>
            <person name="Yang T.C."/>
            <person name="Huo Q.B."/>
            <person name="Li W."/>
            <person name="Chen H.Y."/>
            <person name="Chen S.E."/>
            <person name="Zhou L.G."/>
            <person name="Ni X.B."/>
            <person name="Tian J.H."/>
            <person name="Sheng Y."/>
            <person name="Liu T."/>
            <person name="Pan Y.S."/>
            <person name="Xia L.Y."/>
            <person name="Li J."/>
            <person name="Zhao F."/>
            <person name="Cao W.C."/>
        </authorList>
    </citation>
    <scope>NUCLEOTIDE SEQUENCE</scope>
    <source>
        <strain evidence="9">Rsan-2018</strain>
    </source>
</reference>
<reference evidence="9" key="2">
    <citation type="submission" date="2021-09" db="EMBL/GenBank/DDBJ databases">
        <authorList>
            <person name="Jia N."/>
            <person name="Wang J."/>
            <person name="Shi W."/>
            <person name="Du L."/>
            <person name="Sun Y."/>
            <person name="Zhan W."/>
            <person name="Jiang J."/>
            <person name="Wang Q."/>
            <person name="Zhang B."/>
            <person name="Ji P."/>
            <person name="Sakyi L.B."/>
            <person name="Cui X."/>
            <person name="Yuan T."/>
            <person name="Jiang B."/>
            <person name="Yang W."/>
            <person name="Lam T.T.-Y."/>
            <person name="Chang Q."/>
            <person name="Ding S."/>
            <person name="Wang X."/>
            <person name="Zhu J."/>
            <person name="Ruan X."/>
            <person name="Zhao L."/>
            <person name="Wei J."/>
            <person name="Que T."/>
            <person name="Du C."/>
            <person name="Cheng J."/>
            <person name="Dai P."/>
            <person name="Han X."/>
            <person name="Huang E."/>
            <person name="Gao Y."/>
            <person name="Liu J."/>
            <person name="Shao H."/>
            <person name="Ye R."/>
            <person name="Li L."/>
            <person name="Wei W."/>
            <person name="Wang X."/>
            <person name="Wang C."/>
            <person name="Huo Q."/>
            <person name="Li W."/>
            <person name="Guo W."/>
            <person name="Chen H."/>
            <person name="Chen S."/>
            <person name="Zhou L."/>
            <person name="Zhou L."/>
            <person name="Ni X."/>
            <person name="Tian J."/>
            <person name="Zhou Y."/>
            <person name="Sheng Y."/>
            <person name="Liu T."/>
            <person name="Pan Y."/>
            <person name="Xia L."/>
            <person name="Li J."/>
            <person name="Zhao F."/>
            <person name="Cao W."/>
        </authorList>
    </citation>
    <scope>NUCLEOTIDE SEQUENCE</scope>
    <source>
        <strain evidence="9">Rsan-2018</strain>
        <tissue evidence="9">Larvae</tissue>
    </source>
</reference>
<dbReference type="Pfam" id="PF25064">
    <property type="entry name" value="ARM_TT21_5th"/>
    <property type="match status" value="1"/>
</dbReference>
<feature type="region of interest" description="Disordered" evidence="5">
    <location>
        <begin position="76"/>
        <end position="127"/>
    </location>
</feature>
<dbReference type="PANTHER" id="PTHR14699">
    <property type="entry name" value="STI2 PROTEIN-RELATED"/>
    <property type="match status" value="1"/>
</dbReference>
<comment type="similarity">
    <text evidence="1">Belongs to the TTC21 family.</text>
</comment>
<name>A0A9D4PTN3_RHISA</name>
<evidence type="ECO:0000259" key="8">
    <source>
        <dbReference type="Pfam" id="PF25064"/>
    </source>
</evidence>
<sequence length="963" mass="109279">MFALVRFVEDDVDKRQYVIPVADIEDFDPADENDFSNRTTYRCKWHDPDDDANDGTYTIQILRLAATEDDMKEKMRQKRVNVPPINLSDLDNEYGGEDSNISQKKKVLRQESKKKRSNRAASKKQQFDDVLRQHTVHALQSNAAVPNRTSPVKFHLCKGVTITSQQASKIFSNKKPTIVVRDCAQAIWGLEALAHRTVSGRSVPGEETKQLTPEKVQVVNGIIWCQLLEDQNDVANQQLELLKEIHKTSSMPSELLYLCALCAQKTQEKPEEVLNYLGQSVDNHFAKLEPVDSGQTIPEPLRRGQAILQPVLRSCPGSVEAVYWMGKLKYLSNDLVQAQSLLSKCTQQYSSFTSAQLLLAQMHIHQGNTKSASQLLETALSYDFEVREKPIFHIIKAKILKEQGDYQEAVQLLNAAMALCTAPVSTTSRKNRKQELTSSDKLSLYLELADVYGKLDQQHEAVRVMQEAASEFRGTPEETRVSIASCELALARGDVEEALSLLRNIGPDQPYFQQAREKMADIYLNYRKDPRLYASCYREIIEKFPVPQSYLMLGDAYMKIQEPDNAIGAYEQALRKNPKDSAVARKIGQALIKTHQFERILLALAKLEMTSNNLESAKQYCNTVLQLEKNNDTATLMMADLMFRKTDLESSMFHFQQLLERKPDYYPALARLIEAMRRLGKLDQAEQFLKKAADLLPRSGVNGGYFYCKGLHEWYTGNPAGAMKSFNKARYDPDWGLISTYHMIEICINPDNETIGGETFDNGGVIAGDSAKVHYHEGAIQTAERLLNELRPKMCNDSDFRLMSNFVLLAKKSKVDAEIALNEFLQFSSEERNKDHVGAILGIATAQMILKQVPRARNQLKRVMKAPWNFGDAEYLEKCWVLLADIYIQSGRYDVSTDLLKRVLQYNKSCTKAYEYMGYIMEKEQNYKDAAQYYENAWKQGSQNNPAIGNPVIGFESYLGVVV</sequence>
<evidence type="ECO:0000256" key="3">
    <source>
        <dbReference type="ARBA" id="ARBA00022803"/>
    </source>
</evidence>
<dbReference type="Pfam" id="PF25058">
    <property type="entry name" value="ARM_TT21"/>
    <property type="match status" value="1"/>
</dbReference>
<accession>A0A9D4PTN3</accession>
<organism evidence="9 10">
    <name type="scientific">Rhipicephalus sanguineus</name>
    <name type="common">Brown dog tick</name>
    <name type="synonym">Ixodes sanguineus</name>
    <dbReference type="NCBI Taxonomy" id="34632"/>
    <lineage>
        <taxon>Eukaryota</taxon>
        <taxon>Metazoa</taxon>
        <taxon>Ecdysozoa</taxon>
        <taxon>Arthropoda</taxon>
        <taxon>Chelicerata</taxon>
        <taxon>Arachnida</taxon>
        <taxon>Acari</taxon>
        <taxon>Parasitiformes</taxon>
        <taxon>Ixodida</taxon>
        <taxon>Ixodoidea</taxon>
        <taxon>Ixodidae</taxon>
        <taxon>Rhipicephalinae</taxon>
        <taxon>Rhipicephalus</taxon>
        <taxon>Rhipicephalus</taxon>
    </lineage>
</organism>
<evidence type="ECO:0000259" key="7">
    <source>
        <dbReference type="Pfam" id="PF25063"/>
    </source>
</evidence>
<dbReference type="PROSITE" id="PS50293">
    <property type="entry name" value="TPR_REGION"/>
    <property type="match status" value="1"/>
</dbReference>
<feature type="compositionally biased region" description="Basic residues" evidence="5">
    <location>
        <begin position="103"/>
        <end position="122"/>
    </location>
</feature>
<dbReference type="GO" id="GO:0030991">
    <property type="term" value="C:intraciliary transport particle A"/>
    <property type="evidence" value="ECO:0007669"/>
    <property type="project" value="TreeGrafter"/>
</dbReference>